<dbReference type="OrthoDB" id="10254188at2759"/>
<dbReference type="GO" id="GO:0006508">
    <property type="term" value="P:proteolysis"/>
    <property type="evidence" value="ECO:0007669"/>
    <property type="project" value="InterPro"/>
</dbReference>
<feature type="region of interest" description="Disordered" evidence="7">
    <location>
        <begin position="1"/>
        <end position="22"/>
    </location>
</feature>
<dbReference type="PANTHER" id="PTHR21581:SF6">
    <property type="entry name" value="TRAFFICKING PROTEIN PARTICLE COMPLEX SUBUNIT 12"/>
    <property type="match status" value="1"/>
</dbReference>
<keyword evidence="10" id="KW-1185">Reference proteome</keyword>
<gene>
    <name evidence="9" type="ORF">SteCoe_1230</name>
</gene>
<dbReference type="GO" id="GO:0071555">
    <property type="term" value="P:cell wall organization"/>
    <property type="evidence" value="ECO:0007669"/>
    <property type="project" value="UniProtKB-KW"/>
</dbReference>
<dbReference type="InterPro" id="IPR018044">
    <property type="entry name" value="Peptidase_S11"/>
</dbReference>
<reference evidence="9 10" key="1">
    <citation type="submission" date="2016-11" db="EMBL/GenBank/DDBJ databases">
        <title>The macronuclear genome of Stentor coeruleus: a giant cell with tiny introns.</title>
        <authorList>
            <person name="Slabodnick M."/>
            <person name="Ruby J.G."/>
            <person name="Reiff S.B."/>
            <person name="Swart E.C."/>
            <person name="Gosai S."/>
            <person name="Prabakaran S."/>
            <person name="Witkowska E."/>
            <person name="Larue G.E."/>
            <person name="Fisher S."/>
            <person name="Freeman R.M."/>
            <person name="Gunawardena J."/>
            <person name="Chu W."/>
            <person name="Stover N.A."/>
            <person name="Gregory B.D."/>
            <person name="Nowacki M."/>
            <person name="Derisi J."/>
            <person name="Roy S.W."/>
            <person name="Marshall W.F."/>
            <person name="Sood P."/>
        </authorList>
    </citation>
    <scope>NUCLEOTIDE SEQUENCE [LARGE SCALE GENOMIC DNA]</scope>
    <source>
        <strain evidence="9">WM001</strain>
    </source>
</reference>
<dbReference type="GO" id="GO:0009002">
    <property type="term" value="F:serine-type D-Ala-D-Ala carboxypeptidase activity"/>
    <property type="evidence" value="ECO:0007669"/>
    <property type="project" value="InterPro"/>
</dbReference>
<keyword evidence="3" id="KW-0378">Hydrolase</keyword>
<dbReference type="PRINTS" id="PR00725">
    <property type="entry name" value="DADACBPTASE1"/>
</dbReference>
<name>A0A1R2D2K5_9CILI</name>
<dbReference type="AlphaFoldDB" id="A0A1R2D2K5"/>
<dbReference type="Pfam" id="PF00768">
    <property type="entry name" value="Peptidase_S11"/>
    <property type="match status" value="1"/>
</dbReference>
<accession>A0A1R2D2K5</accession>
<comment type="similarity">
    <text evidence="1">Belongs to the peptidase S11 family.</text>
</comment>
<evidence type="ECO:0000256" key="5">
    <source>
        <dbReference type="ARBA" id="ARBA00022984"/>
    </source>
</evidence>
<evidence type="ECO:0000256" key="3">
    <source>
        <dbReference type="ARBA" id="ARBA00022801"/>
    </source>
</evidence>
<evidence type="ECO:0000256" key="2">
    <source>
        <dbReference type="ARBA" id="ARBA00022729"/>
    </source>
</evidence>
<evidence type="ECO:0000256" key="1">
    <source>
        <dbReference type="ARBA" id="ARBA00007164"/>
    </source>
</evidence>
<feature type="domain" description="Peptidase S11 D-alanyl-D-alanine carboxypeptidase A N-terminal" evidence="8">
    <location>
        <begin position="20"/>
        <end position="246"/>
    </location>
</feature>
<evidence type="ECO:0000313" key="9">
    <source>
        <dbReference type="EMBL" id="OMJ95461.1"/>
    </source>
</evidence>
<evidence type="ECO:0000313" key="10">
    <source>
        <dbReference type="Proteomes" id="UP000187209"/>
    </source>
</evidence>
<protein>
    <recommendedName>
        <fullName evidence="8">Peptidase S11 D-alanyl-D-alanine carboxypeptidase A N-terminal domain-containing protein</fullName>
    </recommendedName>
</protein>
<evidence type="ECO:0000256" key="6">
    <source>
        <dbReference type="ARBA" id="ARBA00023316"/>
    </source>
</evidence>
<proteinExistence type="inferred from homology"/>
<dbReference type="SUPFAM" id="SSF56601">
    <property type="entry name" value="beta-lactamase/transpeptidase-like"/>
    <property type="match status" value="1"/>
</dbReference>
<dbReference type="GO" id="GO:0008360">
    <property type="term" value="P:regulation of cell shape"/>
    <property type="evidence" value="ECO:0007669"/>
    <property type="project" value="UniProtKB-KW"/>
</dbReference>
<comment type="caution">
    <text evidence="9">The sequence shown here is derived from an EMBL/GenBank/DDBJ whole genome shotgun (WGS) entry which is preliminary data.</text>
</comment>
<dbReference type="Gene3D" id="3.40.710.10">
    <property type="entry name" value="DD-peptidase/beta-lactamase superfamily"/>
    <property type="match status" value="1"/>
</dbReference>
<keyword evidence="2" id="KW-0732">Signal</keyword>
<dbReference type="Proteomes" id="UP000187209">
    <property type="component" value="Unassembled WGS sequence"/>
</dbReference>
<sequence>MASLYQRSSKRQSSPKKILSQPPSVTCESWSIYDPVTKKFIAGKNEDQPREIASISKIMTCIVCLEIAEEQEISLDTIVSVPEEASRIKGTSANLEEFDELTVYELLLGLMLPSGNDSAMALALFFGGVYLENEPLQGFLRVMNYMADYLELPSTTFQNPHGLSVKPNFSTARDVNKLAAYAMKNPIFKEIVNTQSYMANVYNPLYGYRKAYWKNTNILLGKGFDGAKTGTTDKAGACLCATIEDPITPYLITVLKSRTSDDRWDDTVKLASWAKNLPMN</sequence>
<dbReference type="InterPro" id="IPR001967">
    <property type="entry name" value="Peptidase_S11_N"/>
</dbReference>
<dbReference type="EMBL" id="MPUH01000012">
    <property type="protein sequence ID" value="OMJ95461.1"/>
    <property type="molecule type" value="Genomic_DNA"/>
</dbReference>
<evidence type="ECO:0000256" key="4">
    <source>
        <dbReference type="ARBA" id="ARBA00022960"/>
    </source>
</evidence>
<keyword evidence="4" id="KW-0133">Cell shape</keyword>
<evidence type="ECO:0000256" key="7">
    <source>
        <dbReference type="SAM" id="MobiDB-lite"/>
    </source>
</evidence>
<keyword evidence="5" id="KW-0573">Peptidoglycan synthesis</keyword>
<evidence type="ECO:0000259" key="8">
    <source>
        <dbReference type="Pfam" id="PF00768"/>
    </source>
</evidence>
<organism evidence="9 10">
    <name type="scientific">Stentor coeruleus</name>
    <dbReference type="NCBI Taxonomy" id="5963"/>
    <lineage>
        <taxon>Eukaryota</taxon>
        <taxon>Sar</taxon>
        <taxon>Alveolata</taxon>
        <taxon>Ciliophora</taxon>
        <taxon>Postciliodesmatophora</taxon>
        <taxon>Heterotrichea</taxon>
        <taxon>Heterotrichida</taxon>
        <taxon>Stentoridae</taxon>
        <taxon>Stentor</taxon>
    </lineage>
</organism>
<dbReference type="InterPro" id="IPR012338">
    <property type="entry name" value="Beta-lactam/transpept-like"/>
</dbReference>
<dbReference type="PANTHER" id="PTHR21581">
    <property type="entry name" value="D-ALANYL-D-ALANINE CARBOXYPEPTIDASE"/>
    <property type="match status" value="1"/>
</dbReference>
<keyword evidence="6" id="KW-0961">Cell wall biogenesis/degradation</keyword>